<evidence type="ECO:0000256" key="1">
    <source>
        <dbReference type="SAM" id="MobiDB-lite"/>
    </source>
</evidence>
<gene>
    <name evidence="2" type="ORF">TCAL_11345</name>
</gene>
<dbReference type="EMBL" id="VCGU01000007">
    <property type="protein sequence ID" value="TRY73958.1"/>
    <property type="molecule type" value="Genomic_DNA"/>
</dbReference>
<organism evidence="2 3">
    <name type="scientific">Tigriopus californicus</name>
    <name type="common">Marine copepod</name>
    <dbReference type="NCBI Taxonomy" id="6832"/>
    <lineage>
        <taxon>Eukaryota</taxon>
        <taxon>Metazoa</taxon>
        <taxon>Ecdysozoa</taxon>
        <taxon>Arthropoda</taxon>
        <taxon>Crustacea</taxon>
        <taxon>Multicrustacea</taxon>
        <taxon>Hexanauplia</taxon>
        <taxon>Copepoda</taxon>
        <taxon>Harpacticoida</taxon>
        <taxon>Harpacticidae</taxon>
        <taxon>Tigriopus</taxon>
    </lineage>
</organism>
<proteinExistence type="predicted"/>
<sequence>MYFSSWRSSQVKPGRWHDAIFAPLLNMRLQSYLIATLFIVGLVPRSESVPLHPPLGAPQNGAMMAQRTALEDNENAFKVPFPSSPVGFRSNGQGEEINLLEYLRPQMAVKSHQKAVNDDDEEVNVNQDTAQDMEELQRLLEWQRQRQMILRSLRPTKGLQQFGHIQKFGEPSRPKRRGSCLFHAGLAHNCDYRDVVGAVNAITHWGSDSGPGKRRRKRSIQQHATDQIIPRWN</sequence>
<protein>
    <submittedName>
        <fullName evidence="2">Uncharacterized protein</fullName>
    </submittedName>
</protein>
<name>A0A553P8F8_TIGCA</name>
<accession>A0A553P8F8</accession>
<reference evidence="2 3" key="1">
    <citation type="journal article" date="2018" name="Nat. Ecol. Evol.">
        <title>Genomic signatures of mitonuclear coevolution across populations of Tigriopus californicus.</title>
        <authorList>
            <person name="Barreto F.S."/>
            <person name="Watson E.T."/>
            <person name="Lima T.G."/>
            <person name="Willett C.S."/>
            <person name="Edmands S."/>
            <person name="Li W."/>
            <person name="Burton R.S."/>
        </authorList>
    </citation>
    <scope>NUCLEOTIDE SEQUENCE [LARGE SCALE GENOMIC DNA]</scope>
    <source>
        <strain evidence="2 3">San Diego</strain>
    </source>
</reference>
<dbReference type="AlphaFoldDB" id="A0A553P8F8"/>
<dbReference type="OrthoDB" id="8250712at2759"/>
<evidence type="ECO:0000313" key="3">
    <source>
        <dbReference type="Proteomes" id="UP000318571"/>
    </source>
</evidence>
<feature type="region of interest" description="Disordered" evidence="1">
    <location>
        <begin position="206"/>
        <end position="233"/>
    </location>
</feature>
<evidence type="ECO:0000313" key="2">
    <source>
        <dbReference type="EMBL" id="TRY73958.1"/>
    </source>
</evidence>
<comment type="caution">
    <text evidence="2">The sequence shown here is derived from an EMBL/GenBank/DDBJ whole genome shotgun (WGS) entry which is preliminary data.</text>
</comment>
<keyword evidence="3" id="KW-1185">Reference proteome</keyword>
<dbReference type="Proteomes" id="UP000318571">
    <property type="component" value="Chromosome 3"/>
</dbReference>